<dbReference type="AlphaFoldDB" id="B9RUD9"/>
<dbReference type="EMBL" id="EQ973817">
    <property type="protein sequence ID" value="EEF44926.1"/>
    <property type="molecule type" value="Genomic_DNA"/>
</dbReference>
<dbReference type="InParanoid" id="B9RUD9"/>
<keyword evidence="2" id="KW-1185">Reference proteome</keyword>
<protein>
    <submittedName>
        <fullName evidence="1">Uncharacterized protein</fullName>
    </submittedName>
</protein>
<reference evidence="2" key="1">
    <citation type="journal article" date="2010" name="Nat. Biotechnol.">
        <title>Draft genome sequence of the oilseed species Ricinus communis.</title>
        <authorList>
            <person name="Chan A.P."/>
            <person name="Crabtree J."/>
            <person name="Zhao Q."/>
            <person name="Lorenzi H."/>
            <person name="Orvis J."/>
            <person name="Puiu D."/>
            <person name="Melake-Berhan A."/>
            <person name="Jones K.M."/>
            <person name="Redman J."/>
            <person name="Chen G."/>
            <person name="Cahoon E.B."/>
            <person name="Gedil M."/>
            <person name="Stanke M."/>
            <person name="Haas B.J."/>
            <person name="Wortman J.R."/>
            <person name="Fraser-Liggett C.M."/>
            <person name="Ravel J."/>
            <person name="Rabinowicz P.D."/>
        </authorList>
    </citation>
    <scope>NUCLEOTIDE SEQUENCE [LARGE SCALE GENOMIC DNA]</scope>
    <source>
        <strain evidence="2">cv. Hale</strain>
    </source>
</reference>
<evidence type="ECO:0000313" key="2">
    <source>
        <dbReference type="Proteomes" id="UP000008311"/>
    </source>
</evidence>
<dbReference type="Proteomes" id="UP000008311">
    <property type="component" value="Unassembled WGS sequence"/>
</dbReference>
<gene>
    <name evidence="1" type="ORF">RCOM_0851920</name>
</gene>
<sequence length="168" mass="19039">MKLVPIASQSKRCNIPAGGSKESLKTNIHINGQTCRPVSTRVRFCLMQQSILCKSSIDTNLFKASTSFTAGCVGFLLANKWRKLTTCRVESKWAEPSERLPGVWEVPDDCSGSDYDEEIEELEEYDMDYESDWEDETYAKATTRIVGNSTSKNYEEDGRKTHMLHLLL</sequence>
<evidence type="ECO:0000313" key="1">
    <source>
        <dbReference type="EMBL" id="EEF44926.1"/>
    </source>
</evidence>
<accession>B9RUD9</accession>
<organism evidence="1 2">
    <name type="scientific">Ricinus communis</name>
    <name type="common">Castor bean</name>
    <dbReference type="NCBI Taxonomy" id="3988"/>
    <lineage>
        <taxon>Eukaryota</taxon>
        <taxon>Viridiplantae</taxon>
        <taxon>Streptophyta</taxon>
        <taxon>Embryophyta</taxon>
        <taxon>Tracheophyta</taxon>
        <taxon>Spermatophyta</taxon>
        <taxon>Magnoliopsida</taxon>
        <taxon>eudicotyledons</taxon>
        <taxon>Gunneridae</taxon>
        <taxon>Pentapetalae</taxon>
        <taxon>rosids</taxon>
        <taxon>fabids</taxon>
        <taxon>Malpighiales</taxon>
        <taxon>Euphorbiaceae</taxon>
        <taxon>Acalyphoideae</taxon>
        <taxon>Acalypheae</taxon>
        <taxon>Ricinus</taxon>
    </lineage>
</organism>
<proteinExistence type="predicted"/>
<name>B9RUD9_RICCO</name>